<dbReference type="PRINTS" id="PR00252">
    <property type="entry name" value="NRIONCHANNEL"/>
</dbReference>
<dbReference type="SUPFAM" id="SSF63712">
    <property type="entry name" value="Nicotinic receptor ligand binding domain-like"/>
    <property type="match status" value="1"/>
</dbReference>
<organism evidence="7 8">
    <name type="scientific">Paralvinella palmiformis</name>
    <dbReference type="NCBI Taxonomy" id="53620"/>
    <lineage>
        <taxon>Eukaryota</taxon>
        <taxon>Metazoa</taxon>
        <taxon>Spiralia</taxon>
        <taxon>Lophotrochozoa</taxon>
        <taxon>Annelida</taxon>
        <taxon>Polychaeta</taxon>
        <taxon>Sedentaria</taxon>
        <taxon>Canalipalpata</taxon>
        <taxon>Terebellida</taxon>
        <taxon>Terebelliformia</taxon>
        <taxon>Alvinellidae</taxon>
        <taxon>Paralvinella</taxon>
    </lineage>
</organism>
<reference evidence="7" key="1">
    <citation type="journal article" date="2023" name="Mol. Biol. Evol.">
        <title>Third-Generation Sequencing Reveals the Adaptive Role of the Epigenome in Three Deep-Sea Polychaetes.</title>
        <authorList>
            <person name="Perez M."/>
            <person name="Aroh O."/>
            <person name="Sun Y."/>
            <person name="Lan Y."/>
            <person name="Juniper S.K."/>
            <person name="Young C.R."/>
            <person name="Angers B."/>
            <person name="Qian P.Y."/>
        </authorList>
    </citation>
    <scope>NUCLEOTIDE SEQUENCE</scope>
    <source>
        <strain evidence="7">P08H-3</strain>
    </source>
</reference>
<gene>
    <name evidence="7" type="ORF">LSH36_2g11023</name>
</gene>
<dbReference type="InterPro" id="IPR038050">
    <property type="entry name" value="Neuro_actylchol_rec"/>
</dbReference>
<dbReference type="InterPro" id="IPR036719">
    <property type="entry name" value="Neuro-gated_channel_TM_sf"/>
</dbReference>
<accession>A0AAD9NHS7</accession>
<dbReference type="EMBL" id="JAODUP010000002">
    <property type="protein sequence ID" value="KAK2170560.1"/>
    <property type="molecule type" value="Genomic_DNA"/>
</dbReference>
<keyword evidence="8" id="KW-1185">Reference proteome</keyword>
<comment type="caution">
    <text evidence="7">The sequence shown here is derived from an EMBL/GenBank/DDBJ whole genome shotgun (WGS) entry which is preliminary data.</text>
</comment>
<evidence type="ECO:0000313" key="7">
    <source>
        <dbReference type="EMBL" id="KAK2170560.1"/>
    </source>
</evidence>
<dbReference type="InterPro" id="IPR036734">
    <property type="entry name" value="Neur_chan_lig-bd_sf"/>
</dbReference>
<evidence type="ECO:0000259" key="6">
    <source>
        <dbReference type="Pfam" id="PF02932"/>
    </source>
</evidence>
<dbReference type="GO" id="GO:0004888">
    <property type="term" value="F:transmembrane signaling receptor activity"/>
    <property type="evidence" value="ECO:0007669"/>
    <property type="project" value="InterPro"/>
</dbReference>
<dbReference type="Gene3D" id="2.70.170.10">
    <property type="entry name" value="Neurotransmitter-gated ion-channel ligand-binding domain"/>
    <property type="match status" value="1"/>
</dbReference>
<dbReference type="InterPro" id="IPR006202">
    <property type="entry name" value="Neur_chan_lig-bd"/>
</dbReference>
<evidence type="ECO:0000256" key="4">
    <source>
        <dbReference type="ARBA" id="ARBA00023136"/>
    </source>
</evidence>
<feature type="domain" description="Neurotransmitter-gated ion-channel ligand-binding" evidence="5">
    <location>
        <begin position="2"/>
        <end position="137"/>
    </location>
</feature>
<evidence type="ECO:0000256" key="1">
    <source>
        <dbReference type="ARBA" id="ARBA00004141"/>
    </source>
</evidence>
<dbReference type="GO" id="GO:0016020">
    <property type="term" value="C:membrane"/>
    <property type="evidence" value="ECO:0007669"/>
    <property type="project" value="UniProtKB-SubCell"/>
</dbReference>
<name>A0AAD9NHS7_9ANNE</name>
<dbReference type="InterPro" id="IPR006029">
    <property type="entry name" value="Neurotrans-gated_channel_TM"/>
</dbReference>
<evidence type="ECO:0000313" key="8">
    <source>
        <dbReference type="Proteomes" id="UP001208570"/>
    </source>
</evidence>
<keyword evidence="3" id="KW-1133">Transmembrane helix</keyword>
<feature type="domain" description="Neurotransmitter-gated ion-channel transmembrane" evidence="6">
    <location>
        <begin position="173"/>
        <end position="201"/>
    </location>
</feature>
<protein>
    <recommendedName>
        <fullName evidence="9">Neurotransmitter-gated ion-channel ligand-binding domain-containing protein</fullName>
    </recommendedName>
</protein>
<dbReference type="SUPFAM" id="SSF90112">
    <property type="entry name" value="Neurotransmitter-gated ion-channel transmembrane pore"/>
    <property type="match status" value="1"/>
</dbReference>
<dbReference type="GO" id="GO:0005230">
    <property type="term" value="F:extracellular ligand-gated monoatomic ion channel activity"/>
    <property type="evidence" value="ECO:0007669"/>
    <property type="project" value="InterPro"/>
</dbReference>
<dbReference type="Gene3D" id="1.20.58.390">
    <property type="entry name" value="Neurotransmitter-gated ion-channel transmembrane domain"/>
    <property type="match status" value="1"/>
</dbReference>
<proteinExistence type="predicted"/>
<evidence type="ECO:0000256" key="3">
    <source>
        <dbReference type="ARBA" id="ARBA00022989"/>
    </source>
</evidence>
<sequence>MFSINCYFRQSWQDERLSFSPIGDIHELRPSVTMFDHLWIPDTFFLNGMTSYLHTVTSSNKLFRITPTGKILYSQRNIPSTVSDVLCISAAVSDQLEPYCRFIPVGYSTHDVVYEWLDVPRPVKKYQGITMAQFKLGNITPGNRTLGSDVERRSILDVKFELTREIGYYLLQIYLPTYLNVIISWVSFWINREAAPARVTLVEYAGVNYFTKTGFSEDPVDSDEENDITVPLLTTATYSGGQRVHQRAVTTDINGHTVISDNNKQRHHDTCFAMFLYCLRGNAKYRNFKSMTKTGSVSVIDKQLHGHLRKEGRESVAKRFVALNQFAV</sequence>
<comment type="subcellular location">
    <subcellularLocation>
        <location evidence="1">Membrane</location>
        <topology evidence="1">Multi-pass membrane protein</topology>
    </subcellularLocation>
</comment>
<keyword evidence="2" id="KW-0812">Transmembrane</keyword>
<evidence type="ECO:0000259" key="5">
    <source>
        <dbReference type="Pfam" id="PF02931"/>
    </source>
</evidence>
<dbReference type="Pfam" id="PF02932">
    <property type="entry name" value="Neur_chan_memb"/>
    <property type="match status" value="1"/>
</dbReference>
<keyword evidence="4" id="KW-0472">Membrane</keyword>
<dbReference type="AlphaFoldDB" id="A0AAD9NHS7"/>
<dbReference type="Pfam" id="PF02931">
    <property type="entry name" value="Neur_chan_LBD"/>
    <property type="match status" value="1"/>
</dbReference>
<dbReference type="Proteomes" id="UP001208570">
    <property type="component" value="Unassembled WGS sequence"/>
</dbReference>
<dbReference type="PANTHER" id="PTHR18945">
    <property type="entry name" value="NEUROTRANSMITTER GATED ION CHANNEL"/>
    <property type="match status" value="1"/>
</dbReference>
<evidence type="ECO:0000256" key="2">
    <source>
        <dbReference type="ARBA" id="ARBA00022692"/>
    </source>
</evidence>
<evidence type="ECO:0008006" key="9">
    <source>
        <dbReference type="Google" id="ProtNLM"/>
    </source>
</evidence>
<dbReference type="InterPro" id="IPR006201">
    <property type="entry name" value="Neur_channel"/>
</dbReference>